<proteinExistence type="predicted"/>
<evidence type="ECO:0000256" key="9">
    <source>
        <dbReference type="ARBA" id="ARBA00023136"/>
    </source>
</evidence>
<keyword evidence="9" id="KW-0472">Membrane</keyword>
<dbReference type="Pfam" id="PF00005">
    <property type="entry name" value="ABC_tran"/>
    <property type="match status" value="1"/>
</dbReference>
<keyword evidence="7" id="KW-0067">ATP-binding</keyword>
<dbReference type="PROSITE" id="PS50893">
    <property type="entry name" value="ABC_TRANSPORTER_2"/>
    <property type="match status" value="1"/>
</dbReference>
<keyword evidence="1" id="KW-0813">Transport</keyword>
<evidence type="ECO:0000256" key="6">
    <source>
        <dbReference type="ARBA" id="ARBA00022741"/>
    </source>
</evidence>
<name>A0A382WV38_9ZZZZ</name>
<evidence type="ECO:0000256" key="2">
    <source>
        <dbReference type="ARBA" id="ARBA00022475"/>
    </source>
</evidence>
<evidence type="ECO:0000259" key="10">
    <source>
        <dbReference type="PROSITE" id="PS50893"/>
    </source>
</evidence>
<dbReference type="PANTHER" id="PTHR43790:SF6">
    <property type="entry name" value="ARABINOSE IMPORT ATP-BINDING PROTEIN ARAG"/>
    <property type="match status" value="1"/>
</dbReference>
<evidence type="ECO:0000256" key="7">
    <source>
        <dbReference type="ARBA" id="ARBA00022840"/>
    </source>
</evidence>
<feature type="domain" description="ABC transporter" evidence="10">
    <location>
        <begin position="1"/>
        <end position="198"/>
    </location>
</feature>
<dbReference type="PANTHER" id="PTHR43790">
    <property type="entry name" value="CARBOHYDRATE TRANSPORT ATP-BINDING PROTEIN MG119-RELATED"/>
    <property type="match status" value="1"/>
</dbReference>
<evidence type="ECO:0000256" key="3">
    <source>
        <dbReference type="ARBA" id="ARBA00022519"/>
    </source>
</evidence>
<dbReference type="AlphaFoldDB" id="A0A382WV38"/>
<keyword evidence="3" id="KW-0997">Cell inner membrane</keyword>
<dbReference type="EMBL" id="UINC01162784">
    <property type="protein sequence ID" value="SVD62727.1"/>
    <property type="molecule type" value="Genomic_DNA"/>
</dbReference>
<dbReference type="InterPro" id="IPR027417">
    <property type="entry name" value="P-loop_NTPase"/>
</dbReference>
<dbReference type="InterPro" id="IPR003593">
    <property type="entry name" value="AAA+_ATPase"/>
</dbReference>
<dbReference type="Gene3D" id="3.40.50.300">
    <property type="entry name" value="P-loop containing nucleotide triphosphate hydrolases"/>
    <property type="match status" value="1"/>
</dbReference>
<evidence type="ECO:0000313" key="11">
    <source>
        <dbReference type="EMBL" id="SVD62727.1"/>
    </source>
</evidence>
<feature type="non-terminal residue" evidence="11">
    <location>
        <position position="198"/>
    </location>
</feature>
<evidence type="ECO:0000256" key="4">
    <source>
        <dbReference type="ARBA" id="ARBA00022597"/>
    </source>
</evidence>
<dbReference type="GO" id="GO:0016887">
    <property type="term" value="F:ATP hydrolysis activity"/>
    <property type="evidence" value="ECO:0007669"/>
    <property type="project" value="InterPro"/>
</dbReference>
<keyword evidence="6" id="KW-0547">Nucleotide-binding</keyword>
<dbReference type="GO" id="GO:0005524">
    <property type="term" value="F:ATP binding"/>
    <property type="evidence" value="ECO:0007669"/>
    <property type="project" value="UniProtKB-KW"/>
</dbReference>
<dbReference type="SMART" id="SM00382">
    <property type="entry name" value="AAA"/>
    <property type="match status" value="1"/>
</dbReference>
<feature type="non-terminal residue" evidence="11">
    <location>
        <position position="1"/>
    </location>
</feature>
<keyword evidence="5" id="KW-0677">Repeat</keyword>
<evidence type="ECO:0000256" key="8">
    <source>
        <dbReference type="ARBA" id="ARBA00022967"/>
    </source>
</evidence>
<accession>A0A382WV38</accession>
<keyword evidence="2" id="KW-1003">Cell membrane</keyword>
<keyword evidence="8" id="KW-1278">Translocase</keyword>
<protein>
    <recommendedName>
        <fullName evidence="10">ABC transporter domain-containing protein</fullName>
    </recommendedName>
</protein>
<gene>
    <name evidence="11" type="ORF">METZ01_LOCUS415581</name>
</gene>
<dbReference type="InterPro" id="IPR050107">
    <property type="entry name" value="ABC_carbohydrate_import_ATPase"/>
</dbReference>
<sequence>VRALDEVSFAVRPGEVRALIGENGAGKSTLLKVLSGVHLPDAGSVALHGREQIFGSTAHALDAGVAVIYQELQLVPEMSVAENLYLGHLPARLGIVDRRRLHDDARRNLKRLGEDIDPSIKVGCLPIAQRQMVEIAKALTRGARILALDEPTSSLSAREVERLFETIGELKRDGCAVLYVTHRMDELFHVCDSATVMR</sequence>
<evidence type="ECO:0000256" key="1">
    <source>
        <dbReference type="ARBA" id="ARBA00022448"/>
    </source>
</evidence>
<keyword evidence="4" id="KW-0762">Sugar transport</keyword>
<dbReference type="InterPro" id="IPR003439">
    <property type="entry name" value="ABC_transporter-like_ATP-bd"/>
</dbReference>
<dbReference type="CDD" id="cd03216">
    <property type="entry name" value="ABC_Carb_Monos_I"/>
    <property type="match status" value="1"/>
</dbReference>
<organism evidence="11">
    <name type="scientific">marine metagenome</name>
    <dbReference type="NCBI Taxonomy" id="408172"/>
    <lineage>
        <taxon>unclassified sequences</taxon>
        <taxon>metagenomes</taxon>
        <taxon>ecological metagenomes</taxon>
    </lineage>
</organism>
<dbReference type="SUPFAM" id="SSF52540">
    <property type="entry name" value="P-loop containing nucleoside triphosphate hydrolases"/>
    <property type="match status" value="1"/>
</dbReference>
<reference evidence="11" key="1">
    <citation type="submission" date="2018-05" db="EMBL/GenBank/DDBJ databases">
        <authorList>
            <person name="Lanie J.A."/>
            <person name="Ng W.-L."/>
            <person name="Kazmierczak K.M."/>
            <person name="Andrzejewski T.M."/>
            <person name="Davidsen T.M."/>
            <person name="Wayne K.J."/>
            <person name="Tettelin H."/>
            <person name="Glass J.I."/>
            <person name="Rusch D."/>
            <person name="Podicherti R."/>
            <person name="Tsui H.-C.T."/>
            <person name="Winkler M.E."/>
        </authorList>
    </citation>
    <scope>NUCLEOTIDE SEQUENCE</scope>
</reference>
<evidence type="ECO:0000256" key="5">
    <source>
        <dbReference type="ARBA" id="ARBA00022737"/>
    </source>
</evidence>